<feature type="compositionally biased region" description="Polar residues" evidence="6">
    <location>
        <begin position="1"/>
        <end position="12"/>
    </location>
</feature>
<proteinExistence type="predicted"/>
<dbReference type="PANTHER" id="PTHR34187">
    <property type="entry name" value="FGR18P"/>
    <property type="match status" value="1"/>
</dbReference>
<evidence type="ECO:0000256" key="3">
    <source>
        <dbReference type="ARBA" id="ARBA00022692"/>
    </source>
</evidence>
<evidence type="ECO:0000313" key="10">
    <source>
        <dbReference type="EMBL" id="PLW43513.1"/>
    </source>
</evidence>
<dbReference type="EMBL" id="PGCI01001286">
    <property type="protein sequence ID" value="PLW05851.1"/>
    <property type="molecule type" value="Genomic_DNA"/>
</dbReference>
<dbReference type="PANTHER" id="PTHR34187:SF2">
    <property type="entry name" value="DUF202 DOMAIN-CONTAINING PROTEIN"/>
    <property type="match status" value="1"/>
</dbReference>
<keyword evidence="2" id="KW-1003">Cell membrane</keyword>
<evidence type="ECO:0000259" key="8">
    <source>
        <dbReference type="Pfam" id="PF02656"/>
    </source>
</evidence>
<feature type="transmembrane region" description="Helical" evidence="7">
    <location>
        <begin position="108"/>
        <end position="128"/>
    </location>
</feature>
<dbReference type="AlphaFoldDB" id="A0A2N5V0J1"/>
<sequence>MNSSQNNLQTHPVSPPLQRKPVNPATPRVVPSWLTSSLVIPNEGSTARDHLTRDRTWMQWIRLSSLLVMVSLATCITFPYKHSAENDNDDNGDESQDERDLKDYRNPFAIAFLALSIALPLLGLFEYFSIHHSMSLKKGIVQSGFFTGLMVTATCLVLISFTFALYYYE</sequence>
<dbReference type="Pfam" id="PF02656">
    <property type="entry name" value="DUF202"/>
    <property type="match status" value="1"/>
</dbReference>
<comment type="subcellular location">
    <subcellularLocation>
        <location evidence="1">Cell membrane</location>
        <topology evidence="1">Multi-pass membrane protein</topology>
    </subcellularLocation>
</comment>
<evidence type="ECO:0000313" key="9">
    <source>
        <dbReference type="EMBL" id="PLW05851.1"/>
    </source>
</evidence>
<organism evidence="10 11">
    <name type="scientific">Puccinia coronata f. sp. avenae</name>
    <dbReference type="NCBI Taxonomy" id="200324"/>
    <lineage>
        <taxon>Eukaryota</taxon>
        <taxon>Fungi</taxon>
        <taxon>Dikarya</taxon>
        <taxon>Basidiomycota</taxon>
        <taxon>Pucciniomycotina</taxon>
        <taxon>Pucciniomycetes</taxon>
        <taxon>Pucciniales</taxon>
        <taxon>Pucciniaceae</taxon>
        <taxon>Puccinia</taxon>
    </lineage>
</organism>
<evidence type="ECO:0000256" key="1">
    <source>
        <dbReference type="ARBA" id="ARBA00004651"/>
    </source>
</evidence>
<protein>
    <recommendedName>
        <fullName evidence="8">DUF202 domain-containing protein</fullName>
    </recommendedName>
</protein>
<evidence type="ECO:0000256" key="2">
    <source>
        <dbReference type="ARBA" id="ARBA00022475"/>
    </source>
</evidence>
<evidence type="ECO:0000256" key="5">
    <source>
        <dbReference type="ARBA" id="ARBA00023136"/>
    </source>
</evidence>
<keyword evidence="5 7" id="KW-0472">Membrane</keyword>
<dbReference type="InterPro" id="IPR003807">
    <property type="entry name" value="DUF202"/>
</dbReference>
<name>A0A2N5V0J1_9BASI</name>
<evidence type="ECO:0000256" key="7">
    <source>
        <dbReference type="SAM" id="Phobius"/>
    </source>
</evidence>
<dbReference type="Proteomes" id="UP000235392">
    <property type="component" value="Unassembled WGS sequence"/>
</dbReference>
<feature type="transmembrane region" description="Helical" evidence="7">
    <location>
        <begin position="60"/>
        <end position="80"/>
    </location>
</feature>
<gene>
    <name evidence="10" type="ORF">PCASD_06774</name>
    <name evidence="9" type="ORF">PCASD_23762</name>
</gene>
<accession>A0A2N5V0J1</accession>
<feature type="transmembrane region" description="Helical" evidence="7">
    <location>
        <begin position="140"/>
        <end position="168"/>
    </location>
</feature>
<evidence type="ECO:0000256" key="6">
    <source>
        <dbReference type="SAM" id="MobiDB-lite"/>
    </source>
</evidence>
<keyword evidence="3 7" id="KW-0812">Transmembrane</keyword>
<dbReference type="EMBL" id="PGCI01000067">
    <property type="protein sequence ID" value="PLW43513.1"/>
    <property type="molecule type" value="Genomic_DNA"/>
</dbReference>
<feature type="region of interest" description="Disordered" evidence="6">
    <location>
        <begin position="1"/>
        <end position="26"/>
    </location>
</feature>
<dbReference type="GO" id="GO:0005886">
    <property type="term" value="C:plasma membrane"/>
    <property type="evidence" value="ECO:0007669"/>
    <property type="project" value="UniProtKB-SubCell"/>
</dbReference>
<evidence type="ECO:0000313" key="11">
    <source>
        <dbReference type="Proteomes" id="UP000235392"/>
    </source>
</evidence>
<dbReference type="InterPro" id="IPR052053">
    <property type="entry name" value="IM_YidH-like"/>
</dbReference>
<keyword evidence="4 7" id="KW-1133">Transmembrane helix</keyword>
<feature type="domain" description="DUF202" evidence="8">
    <location>
        <begin position="48"/>
        <end position="130"/>
    </location>
</feature>
<evidence type="ECO:0000256" key="4">
    <source>
        <dbReference type="ARBA" id="ARBA00022989"/>
    </source>
</evidence>
<reference evidence="10 11" key="1">
    <citation type="submission" date="2017-11" db="EMBL/GenBank/DDBJ databases">
        <title>De novo assembly and phasing of dikaryotic genomes from two isolates of Puccinia coronata f. sp. avenae, the causal agent of oat crown rust.</title>
        <authorList>
            <person name="Miller M.E."/>
            <person name="Zhang Y."/>
            <person name="Omidvar V."/>
            <person name="Sperschneider J."/>
            <person name="Schwessinger B."/>
            <person name="Raley C."/>
            <person name="Palmer J.M."/>
            <person name="Garnica D."/>
            <person name="Upadhyaya N."/>
            <person name="Rathjen J."/>
            <person name="Taylor J.M."/>
            <person name="Park R.F."/>
            <person name="Dodds P.N."/>
            <person name="Hirsch C.D."/>
            <person name="Kianian S.F."/>
            <person name="Figueroa M."/>
        </authorList>
    </citation>
    <scope>NUCLEOTIDE SEQUENCE [LARGE SCALE GENOMIC DNA]</scope>
    <source>
        <strain evidence="10">12SD80</strain>
    </source>
</reference>
<comment type="caution">
    <text evidence="10">The sequence shown here is derived from an EMBL/GenBank/DDBJ whole genome shotgun (WGS) entry which is preliminary data.</text>
</comment>